<evidence type="ECO:0000313" key="3">
    <source>
        <dbReference type="Proteomes" id="UP000003374"/>
    </source>
</evidence>
<comment type="caution">
    <text evidence="2">The sequence shown here is derived from an EMBL/GenBank/DDBJ whole genome shotgun (WGS) entry which is preliminary data.</text>
</comment>
<keyword evidence="3" id="KW-1185">Reference proteome</keyword>
<dbReference type="RefSeq" id="WP_004998632.1">
    <property type="nucleotide sequence ID" value="NZ_CH672427.1"/>
</dbReference>
<gene>
    <name evidence="2" type="ORF">NB231_00310</name>
</gene>
<dbReference type="EMBL" id="AAOF01000014">
    <property type="protein sequence ID" value="EAR20981.1"/>
    <property type="molecule type" value="Genomic_DNA"/>
</dbReference>
<dbReference type="OrthoDB" id="5796541at2"/>
<sequence length="64" mass="7302">MRLFICYTLMQLPGTALVVLFLYFTLETGWLSELSAALILCAWLLKDAVFYPLFRQAMRKGPVG</sequence>
<evidence type="ECO:0000313" key="2">
    <source>
        <dbReference type="EMBL" id="EAR20981.1"/>
    </source>
</evidence>
<reference evidence="2 3" key="1">
    <citation type="submission" date="2006-02" db="EMBL/GenBank/DDBJ databases">
        <authorList>
            <person name="Waterbury J."/>
            <person name="Ferriera S."/>
            <person name="Johnson J."/>
            <person name="Kravitz S."/>
            <person name="Halpern A."/>
            <person name="Remington K."/>
            <person name="Beeson K."/>
            <person name="Tran B."/>
            <person name="Rogers Y.-H."/>
            <person name="Friedman R."/>
            <person name="Venter J.C."/>
        </authorList>
    </citation>
    <scope>NUCLEOTIDE SEQUENCE [LARGE SCALE GENOMIC DNA]</scope>
    <source>
        <strain evidence="2 3">Nb-231</strain>
    </source>
</reference>
<accession>A4BTM5</accession>
<keyword evidence="1" id="KW-0812">Transmembrane</keyword>
<keyword evidence="1" id="KW-1133">Transmembrane helix</keyword>
<dbReference type="Proteomes" id="UP000003374">
    <property type="component" value="Unassembled WGS sequence"/>
</dbReference>
<name>A4BTM5_9GAMM</name>
<proteinExistence type="predicted"/>
<organism evidence="2 3">
    <name type="scientific">Nitrococcus mobilis Nb-231</name>
    <dbReference type="NCBI Taxonomy" id="314278"/>
    <lineage>
        <taxon>Bacteria</taxon>
        <taxon>Pseudomonadati</taxon>
        <taxon>Pseudomonadota</taxon>
        <taxon>Gammaproteobacteria</taxon>
        <taxon>Chromatiales</taxon>
        <taxon>Ectothiorhodospiraceae</taxon>
        <taxon>Nitrococcus</taxon>
    </lineage>
</organism>
<keyword evidence="1" id="KW-0472">Membrane</keyword>
<evidence type="ECO:0000256" key="1">
    <source>
        <dbReference type="SAM" id="Phobius"/>
    </source>
</evidence>
<protein>
    <submittedName>
        <fullName evidence="2">Uncharacterized protein</fullName>
    </submittedName>
</protein>
<dbReference type="HOGENOM" id="CLU_2863233_0_0_6"/>
<dbReference type="AlphaFoldDB" id="A4BTM5"/>
<feature type="transmembrane region" description="Helical" evidence="1">
    <location>
        <begin position="7"/>
        <end position="24"/>
    </location>
</feature>
<feature type="transmembrane region" description="Helical" evidence="1">
    <location>
        <begin position="36"/>
        <end position="54"/>
    </location>
</feature>